<dbReference type="Gramene" id="OGLUM07G08380.1">
    <property type="protein sequence ID" value="OGLUM07G08380.1"/>
    <property type="gene ID" value="OGLUM07G08380"/>
</dbReference>
<keyword evidence="3" id="KW-1185">Reference proteome</keyword>
<evidence type="ECO:0000313" key="2">
    <source>
        <dbReference type="EnsemblPlants" id="OGLUM07G08380.1"/>
    </source>
</evidence>
<organism evidence="2">
    <name type="scientific">Oryza glumipatula</name>
    <dbReference type="NCBI Taxonomy" id="40148"/>
    <lineage>
        <taxon>Eukaryota</taxon>
        <taxon>Viridiplantae</taxon>
        <taxon>Streptophyta</taxon>
        <taxon>Embryophyta</taxon>
        <taxon>Tracheophyta</taxon>
        <taxon>Spermatophyta</taxon>
        <taxon>Magnoliopsida</taxon>
        <taxon>Liliopsida</taxon>
        <taxon>Poales</taxon>
        <taxon>Poaceae</taxon>
        <taxon>BOP clade</taxon>
        <taxon>Oryzoideae</taxon>
        <taxon>Oryzeae</taxon>
        <taxon>Oryzinae</taxon>
        <taxon>Oryza</taxon>
    </lineage>
</organism>
<protein>
    <submittedName>
        <fullName evidence="2">Uncharacterized protein</fullName>
    </submittedName>
</protein>
<reference evidence="2" key="1">
    <citation type="submission" date="2015-04" db="UniProtKB">
        <authorList>
            <consortium name="EnsemblPlants"/>
        </authorList>
    </citation>
    <scope>IDENTIFICATION</scope>
</reference>
<feature type="region of interest" description="Disordered" evidence="1">
    <location>
        <begin position="1"/>
        <end position="24"/>
    </location>
</feature>
<evidence type="ECO:0000313" key="3">
    <source>
        <dbReference type="Proteomes" id="UP000026961"/>
    </source>
</evidence>
<reference evidence="2" key="2">
    <citation type="submission" date="2018-05" db="EMBL/GenBank/DDBJ databases">
        <title>OgluRS3 (Oryza glumaepatula Reference Sequence Version 3).</title>
        <authorList>
            <person name="Zhang J."/>
            <person name="Kudrna D."/>
            <person name="Lee S."/>
            <person name="Talag J."/>
            <person name="Welchert J."/>
            <person name="Wing R.A."/>
        </authorList>
    </citation>
    <scope>NUCLEOTIDE SEQUENCE [LARGE SCALE GENOMIC DNA]</scope>
</reference>
<name>A0A0E0AHS2_9ORYZ</name>
<sequence length="105" mass="11864">MVSLLEDSKATVPPPPSRLLPIPAAPSPHHRAPGLCPLCPCCLLYFDRIPALNVRSGRKTQASGRCYRKGTSKINHWWYLTKHLLSRFLNSGIIVKLWKKKRGYS</sequence>
<accession>A0A0E0AHS2</accession>
<feature type="compositionally biased region" description="Pro residues" evidence="1">
    <location>
        <begin position="12"/>
        <end position="24"/>
    </location>
</feature>
<dbReference type="EnsemblPlants" id="OGLUM07G08380.1">
    <property type="protein sequence ID" value="OGLUM07G08380.1"/>
    <property type="gene ID" value="OGLUM07G08380"/>
</dbReference>
<evidence type="ECO:0000256" key="1">
    <source>
        <dbReference type="SAM" id="MobiDB-lite"/>
    </source>
</evidence>
<proteinExistence type="predicted"/>
<dbReference type="AlphaFoldDB" id="A0A0E0AHS2"/>
<dbReference type="Proteomes" id="UP000026961">
    <property type="component" value="Chromosome 7"/>
</dbReference>